<dbReference type="Proteomes" id="UP000031443">
    <property type="component" value="Unassembled WGS sequence"/>
</dbReference>
<evidence type="ECO:0000313" key="3">
    <source>
        <dbReference type="Proteomes" id="UP000031443"/>
    </source>
</evidence>
<accession>M7BDR2</accession>
<sequence>MQSLLRSLVAFSTQLGHMWPAGCGLRTAVLEYIFHRPLYITFRYGFSECRGVVLSCPDLLPLAHAFGALRPQIFNRGFSLVFLPSVLPDITADVHCVVRECAVVVLIFAGAILLSSCKNAFSEAVWPLSELECEGTVHSPGWAEPNPPTHRKYQGKTGSRKGEPRSSVAAEPQERRDASPREQMPLQEPGLAPEWTDALLSGEADEDPEEVLELPVAEYPKEIGDLWTTGPYTQSVVGSSPRGLDSSPVLLPDSESGCCAWNPS</sequence>
<feature type="region of interest" description="Disordered" evidence="1">
    <location>
        <begin position="138"/>
        <end position="191"/>
    </location>
</feature>
<proteinExistence type="predicted"/>
<name>M7BDR2_CHEMY</name>
<protein>
    <submittedName>
        <fullName evidence="2">Uncharacterized protein</fullName>
    </submittedName>
</protein>
<evidence type="ECO:0000256" key="1">
    <source>
        <dbReference type="SAM" id="MobiDB-lite"/>
    </source>
</evidence>
<gene>
    <name evidence="2" type="ORF">UY3_07551</name>
</gene>
<evidence type="ECO:0000313" key="2">
    <source>
        <dbReference type="EMBL" id="EMP35299.1"/>
    </source>
</evidence>
<dbReference type="EMBL" id="KB528801">
    <property type="protein sequence ID" value="EMP35299.1"/>
    <property type="molecule type" value="Genomic_DNA"/>
</dbReference>
<reference evidence="3" key="1">
    <citation type="journal article" date="2013" name="Nat. Genet.">
        <title>The draft genomes of soft-shell turtle and green sea turtle yield insights into the development and evolution of the turtle-specific body plan.</title>
        <authorList>
            <person name="Wang Z."/>
            <person name="Pascual-Anaya J."/>
            <person name="Zadissa A."/>
            <person name="Li W."/>
            <person name="Niimura Y."/>
            <person name="Huang Z."/>
            <person name="Li C."/>
            <person name="White S."/>
            <person name="Xiong Z."/>
            <person name="Fang D."/>
            <person name="Wang B."/>
            <person name="Ming Y."/>
            <person name="Chen Y."/>
            <person name="Zheng Y."/>
            <person name="Kuraku S."/>
            <person name="Pignatelli M."/>
            <person name="Herrero J."/>
            <person name="Beal K."/>
            <person name="Nozawa M."/>
            <person name="Li Q."/>
            <person name="Wang J."/>
            <person name="Zhang H."/>
            <person name="Yu L."/>
            <person name="Shigenobu S."/>
            <person name="Wang J."/>
            <person name="Liu J."/>
            <person name="Flicek P."/>
            <person name="Searle S."/>
            <person name="Wang J."/>
            <person name="Kuratani S."/>
            <person name="Yin Y."/>
            <person name="Aken B."/>
            <person name="Zhang G."/>
            <person name="Irie N."/>
        </authorList>
    </citation>
    <scope>NUCLEOTIDE SEQUENCE [LARGE SCALE GENOMIC DNA]</scope>
</reference>
<keyword evidence="3" id="KW-1185">Reference proteome</keyword>
<dbReference type="AlphaFoldDB" id="M7BDR2"/>
<feature type="region of interest" description="Disordered" evidence="1">
    <location>
        <begin position="238"/>
        <end position="264"/>
    </location>
</feature>
<organism evidence="2 3">
    <name type="scientific">Chelonia mydas</name>
    <name type="common">Green sea-turtle</name>
    <name type="synonym">Chelonia agassizi</name>
    <dbReference type="NCBI Taxonomy" id="8469"/>
    <lineage>
        <taxon>Eukaryota</taxon>
        <taxon>Metazoa</taxon>
        <taxon>Chordata</taxon>
        <taxon>Craniata</taxon>
        <taxon>Vertebrata</taxon>
        <taxon>Euteleostomi</taxon>
        <taxon>Archelosauria</taxon>
        <taxon>Testudinata</taxon>
        <taxon>Testudines</taxon>
        <taxon>Cryptodira</taxon>
        <taxon>Durocryptodira</taxon>
        <taxon>Americhelydia</taxon>
        <taxon>Chelonioidea</taxon>
        <taxon>Cheloniidae</taxon>
        <taxon>Chelonia</taxon>
    </lineage>
</organism>